<keyword evidence="4 6" id="KW-1133">Transmembrane helix</keyword>
<feature type="transmembrane region" description="Helical" evidence="6">
    <location>
        <begin position="163"/>
        <end position="181"/>
    </location>
</feature>
<feature type="transmembrane region" description="Helical" evidence="6">
    <location>
        <begin position="43"/>
        <end position="64"/>
    </location>
</feature>
<dbReference type="EMBL" id="SSOB01000030">
    <property type="protein sequence ID" value="THF75621.1"/>
    <property type="molecule type" value="Genomic_DNA"/>
</dbReference>
<dbReference type="Proteomes" id="UP000310636">
    <property type="component" value="Unassembled WGS sequence"/>
</dbReference>
<dbReference type="InterPro" id="IPR005496">
    <property type="entry name" value="Integral_membrane_TerC"/>
</dbReference>
<comment type="caution">
    <text evidence="7">The sequence shown here is derived from an EMBL/GenBank/DDBJ whole genome shotgun (WGS) entry which is preliminary data.</text>
</comment>
<feature type="transmembrane region" description="Helical" evidence="6">
    <location>
        <begin position="134"/>
        <end position="156"/>
    </location>
</feature>
<feature type="transmembrane region" description="Helical" evidence="6">
    <location>
        <begin position="100"/>
        <end position="128"/>
    </location>
</feature>
<dbReference type="InterPro" id="IPR022301">
    <property type="entry name" value="Integral_membrane_YjbE"/>
</dbReference>
<comment type="similarity">
    <text evidence="2">Belongs to the TerC family.</text>
</comment>
<reference evidence="7 8" key="1">
    <citation type="submission" date="2019-04" db="EMBL/GenBank/DDBJ databases">
        <title>Cohnella sp. nov. isolated from preserved vegetables.</title>
        <authorList>
            <person name="Lin S.-Y."/>
            <person name="Hung M.-H."/>
            <person name="Young C.-C."/>
        </authorList>
    </citation>
    <scope>NUCLEOTIDE SEQUENCE [LARGE SCALE GENOMIC DNA]</scope>
    <source>
        <strain evidence="7 8">CC-MHH1044</strain>
    </source>
</reference>
<protein>
    <submittedName>
        <fullName evidence="7">TerC family protein</fullName>
    </submittedName>
</protein>
<dbReference type="NCBIfam" id="TIGR03717">
    <property type="entry name" value="R_switched_YjbE"/>
    <property type="match status" value="1"/>
</dbReference>
<keyword evidence="8" id="KW-1185">Reference proteome</keyword>
<keyword evidence="5 6" id="KW-0472">Membrane</keyword>
<feature type="transmembrane region" description="Helical" evidence="6">
    <location>
        <begin position="201"/>
        <end position="217"/>
    </location>
</feature>
<accession>A0A4S4BSA5</accession>
<dbReference type="AlphaFoldDB" id="A0A4S4BSA5"/>
<evidence type="ECO:0000256" key="1">
    <source>
        <dbReference type="ARBA" id="ARBA00004141"/>
    </source>
</evidence>
<feature type="transmembrane region" description="Helical" evidence="6">
    <location>
        <begin position="70"/>
        <end position="88"/>
    </location>
</feature>
<organism evidence="7 8">
    <name type="scientific">Cohnella fermenti</name>
    <dbReference type="NCBI Taxonomy" id="2565925"/>
    <lineage>
        <taxon>Bacteria</taxon>
        <taxon>Bacillati</taxon>
        <taxon>Bacillota</taxon>
        <taxon>Bacilli</taxon>
        <taxon>Bacillales</taxon>
        <taxon>Paenibacillaceae</taxon>
        <taxon>Cohnella</taxon>
    </lineage>
</organism>
<evidence type="ECO:0000256" key="3">
    <source>
        <dbReference type="ARBA" id="ARBA00022692"/>
    </source>
</evidence>
<dbReference type="Pfam" id="PF03741">
    <property type="entry name" value="TerC"/>
    <property type="match status" value="1"/>
</dbReference>
<gene>
    <name evidence="7" type="ORF">E6C55_21430</name>
</gene>
<feature type="transmembrane region" description="Helical" evidence="6">
    <location>
        <begin position="6"/>
        <end position="31"/>
    </location>
</feature>
<evidence type="ECO:0000313" key="8">
    <source>
        <dbReference type="Proteomes" id="UP000310636"/>
    </source>
</evidence>
<keyword evidence="3 6" id="KW-0812">Transmembrane</keyword>
<dbReference type="GO" id="GO:0016020">
    <property type="term" value="C:membrane"/>
    <property type="evidence" value="ECO:0007669"/>
    <property type="project" value="UniProtKB-SubCell"/>
</dbReference>
<evidence type="ECO:0000256" key="2">
    <source>
        <dbReference type="ARBA" id="ARBA00007511"/>
    </source>
</evidence>
<dbReference type="OrthoDB" id="5295733at2"/>
<proteinExistence type="inferred from homology"/>
<sequence length="222" mass="23412">MGLGESFMIFVEIVLINLLLSGDNAIVIAMAARRLPPLQRRAAVWWGTAAAVALRCVLTLAAVALLNIPFMQTAGALFLFAIALKLLLDHGGHEPETRASSTLAGAVWTIVTADFVMSLDNVLAVAAVAKGDTILLLFGIALSIPIIIWGSSFIIHLLDRAPYLVYIGGGLLGYASGEMLLKDPGLRKLLPLEGSGLAESLPLLIVAALLAAALLLRRKRAA</sequence>
<evidence type="ECO:0000313" key="7">
    <source>
        <dbReference type="EMBL" id="THF75621.1"/>
    </source>
</evidence>
<name>A0A4S4BSA5_9BACL</name>
<dbReference type="PANTHER" id="PTHR30238:SF4">
    <property type="entry name" value="SLL1022 PROTEIN"/>
    <property type="match status" value="1"/>
</dbReference>
<evidence type="ECO:0000256" key="5">
    <source>
        <dbReference type="ARBA" id="ARBA00023136"/>
    </source>
</evidence>
<dbReference type="PANTHER" id="PTHR30238">
    <property type="entry name" value="MEMBRANE BOUND PREDICTED REDOX MODULATOR"/>
    <property type="match status" value="1"/>
</dbReference>
<comment type="subcellular location">
    <subcellularLocation>
        <location evidence="1">Membrane</location>
        <topology evidence="1">Multi-pass membrane protein</topology>
    </subcellularLocation>
</comment>
<evidence type="ECO:0000256" key="4">
    <source>
        <dbReference type="ARBA" id="ARBA00022989"/>
    </source>
</evidence>
<evidence type="ECO:0000256" key="6">
    <source>
        <dbReference type="SAM" id="Phobius"/>
    </source>
</evidence>